<dbReference type="SUPFAM" id="SSF51658">
    <property type="entry name" value="Xylose isomerase-like"/>
    <property type="match status" value="1"/>
</dbReference>
<evidence type="ECO:0000259" key="4">
    <source>
        <dbReference type="Pfam" id="PF01261"/>
    </source>
</evidence>
<feature type="active site" description="Proton donor/acceptor" evidence="3">
    <location>
        <position position="143"/>
    </location>
</feature>
<dbReference type="InterPro" id="IPR013022">
    <property type="entry name" value="Xyl_isomerase-like_TIM-brl"/>
</dbReference>
<proteinExistence type="inferred from homology"/>
<evidence type="ECO:0000313" key="5">
    <source>
        <dbReference type="EMBL" id="OEY91738.1"/>
    </source>
</evidence>
<gene>
    <name evidence="5" type="ORF">BJI46_06235</name>
</gene>
<evidence type="ECO:0000256" key="2">
    <source>
        <dbReference type="PIRNR" id="PIRNR006241"/>
    </source>
</evidence>
<reference evidence="5 6" key="1">
    <citation type="submission" date="2016-09" db="EMBL/GenBank/DDBJ databases">
        <authorList>
            <person name="Capua I."/>
            <person name="De Benedictis P."/>
            <person name="Joannis T."/>
            <person name="Lombin L.H."/>
            <person name="Cattoli G."/>
        </authorList>
    </citation>
    <scope>NUCLEOTIDE SEQUENCE [LARGE SCALE GENOMIC DNA]</scope>
    <source>
        <strain evidence="5 6">ANC 4671</strain>
    </source>
</reference>
<dbReference type="EMBL" id="MKKK01000073">
    <property type="protein sequence ID" value="OEY91738.1"/>
    <property type="molecule type" value="Genomic_DNA"/>
</dbReference>
<dbReference type="PANTHER" id="PTHR43489:SF6">
    <property type="entry name" value="HYDROXYPYRUVATE ISOMERASE-RELATED"/>
    <property type="match status" value="1"/>
</dbReference>
<dbReference type="Gene3D" id="3.20.20.150">
    <property type="entry name" value="Divalent-metal-dependent TIM barrel enzymes"/>
    <property type="match status" value="1"/>
</dbReference>
<sequence>MLNLAVNLSLIFTEVPLIERFALAKQQGFQAVEIQFPYELPATAIQQQLDEHDLDLVLINVPTGDLMQGGNGLAGIPGLEIEFAKAVKQAMEYALALQVPTVNILAGKQPENADLLPCLKTLADNLRFASDAFQNAGITPVIEMINNIDMPRFLIQNLAQGQEMLEAVHHPALKLQYDCYHMAMMGEDVLEGLKENLDQIAHIQFADFPYRHEPSTGIINYSALFQWIQQSTYLGYCGAEYKPSGLSADSFNWLKSCI</sequence>
<dbReference type="PANTHER" id="PTHR43489">
    <property type="entry name" value="ISOMERASE"/>
    <property type="match status" value="1"/>
</dbReference>
<accession>A0A1E7QXC5</accession>
<evidence type="ECO:0000256" key="3">
    <source>
        <dbReference type="PIRSR" id="PIRSR006241-50"/>
    </source>
</evidence>
<dbReference type="InterPro" id="IPR036237">
    <property type="entry name" value="Xyl_isomerase-like_sf"/>
</dbReference>
<evidence type="ECO:0000256" key="1">
    <source>
        <dbReference type="ARBA" id="ARBA00023235"/>
    </source>
</evidence>
<evidence type="ECO:0000313" key="6">
    <source>
        <dbReference type="Proteomes" id="UP000185895"/>
    </source>
</evidence>
<dbReference type="Pfam" id="PF01261">
    <property type="entry name" value="AP_endonuc_2"/>
    <property type="match status" value="1"/>
</dbReference>
<keyword evidence="1 2" id="KW-0413">Isomerase</keyword>
<organism evidence="5 6">
    <name type="scientific">Acinetobacter qingfengensis</name>
    <dbReference type="NCBI Taxonomy" id="1262585"/>
    <lineage>
        <taxon>Bacteria</taxon>
        <taxon>Pseudomonadati</taxon>
        <taxon>Pseudomonadota</taxon>
        <taxon>Gammaproteobacteria</taxon>
        <taxon>Moraxellales</taxon>
        <taxon>Moraxellaceae</taxon>
        <taxon>Acinetobacter</taxon>
    </lineage>
</organism>
<feature type="domain" description="Xylose isomerase-like TIM barrel" evidence="4">
    <location>
        <begin position="21"/>
        <end position="257"/>
    </location>
</feature>
<dbReference type="OrthoDB" id="9786584at2"/>
<feature type="active site" description="Proton donor/acceptor" evidence="3">
    <location>
        <position position="240"/>
    </location>
</feature>
<keyword evidence="5" id="KW-0670">Pyruvate</keyword>
<keyword evidence="6" id="KW-1185">Reference proteome</keyword>
<dbReference type="Proteomes" id="UP000185895">
    <property type="component" value="Unassembled WGS sequence"/>
</dbReference>
<dbReference type="STRING" id="1262585.BJI46_06235"/>
<name>A0A1E7QXC5_9GAMM</name>
<dbReference type="RefSeq" id="WP_070070949.1">
    <property type="nucleotide sequence ID" value="NZ_MKKK01000073.1"/>
</dbReference>
<dbReference type="AlphaFoldDB" id="A0A1E7QXC5"/>
<dbReference type="InterPro" id="IPR026040">
    <property type="entry name" value="HyI-like"/>
</dbReference>
<protein>
    <submittedName>
        <fullName evidence="5">Hydroxypyruvate isomerase</fullName>
    </submittedName>
</protein>
<dbReference type="InterPro" id="IPR050417">
    <property type="entry name" value="Sugar_Epim/Isomerase"/>
</dbReference>
<comment type="caution">
    <text evidence="5">The sequence shown here is derived from an EMBL/GenBank/DDBJ whole genome shotgun (WGS) entry which is preliminary data.</text>
</comment>
<dbReference type="GO" id="GO:0046487">
    <property type="term" value="P:glyoxylate metabolic process"/>
    <property type="evidence" value="ECO:0007669"/>
    <property type="project" value="TreeGrafter"/>
</dbReference>
<dbReference type="GO" id="GO:0008903">
    <property type="term" value="F:hydroxypyruvate isomerase activity"/>
    <property type="evidence" value="ECO:0007669"/>
    <property type="project" value="TreeGrafter"/>
</dbReference>
<dbReference type="PIRSF" id="PIRSF006241">
    <property type="entry name" value="HyI"/>
    <property type="match status" value="1"/>
</dbReference>
<comment type="similarity">
    <text evidence="2">Belongs to the hyi family.</text>
</comment>